<comment type="caution">
    <text evidence="3">The sequence shown here is derived from an EMBL/GenBank/DDBJ whole genome shotgun (WGS) entry which is preliminary data.</text>
</comment>
<dbReference type="EMBL" id="BAAARW010000016">
    <property type="protein sequence ID" value="GAA2427825.1"/>
    <property type="molecule type" value="Genomic_DNA"/>
</dbReference>
<keyword evidence="4" id="KW-1185">Reference proteome</keyword>
<proteinExistence type="predicted"/>
<keyword evidence="1" id="KW-0812">Transmembrane</keyword>
<feature type="domain" description="DUF58" evidence="2">
    <location>
        <begin position="195"/>
        <end position="330"/>
    </location>
</feature>
<dbReference type="InterPro" id="IPR002881">
    <property type="entry name" value="DUF58"/>
</dbReference>
<dbReference type="Pfam" id="PF01882">
    <property type="entry name" value="DUF58"/>
    <property type="match status" value="1"/>
</dbReference>
<dbReference type="PANTHER" id="PTHR34351">
    <property type="entry name" value="SLR1927 PROTEIN-RELATED"/>
    <property type="match status" value="1"/>
</dbReference>
<evidence type="ECO:0000313" key="4">
    <source>
        <dbReference type="Proteomes" id="UP001501231"/>
    </source>
</evidence>
<accession>A0ABN3JDV1</accession>
<sequence length="385" mass="41077">MSCSVRLTGRGAALLAFGVPMLGFGLWGAYPFMAALGAAALGAVLAAVLLTARTLRVEVRRSVYPGRVEKGDPAMARLRVNNSGRHRLAAFTTTDALGEATRTIRARPLRPGAGASYTYEIPTGKRGRLTVGPLTLHRVDPLELARSRHPSGATDTLWVHPRQYPARALTGGHRRHHHDGATTDDALRGSMEFVDLREYAPGDEFRLLHWKATARTGRLMVRELADPEQPRFTLLLDTRTTTFAEGLFEEAVDTAASLLAASARAGSHSRLITPAGLDVPMPGGPKAALRLLDELAQVGREGGRNSALVPAALSAGRGAGGVLVVVTSVTTRPAELARLRHRFPAIHMIVLAEEKPVAVTVPGVRILGAAGAEEAVRRWNEVATA</sequence>
<gene>
    <name evidence="3" type="ORF">GCM10010191_45920</name>
</gene>
<feature type="transmembrane region" description="Helical" evidence="1">
    <location>
        <begin position="36"/>
        <end position="55"/>
    </location>
</feature>
<evidence type="ECO:0000313" key="3">
    <source>
        <dbReference type="EMBL" id="GAA2427825.1"/>
    </source>
</evidence>
<reference evidence="4" key="1">
    <citation type="journal article" date="2019" name="Int. J. Syst. Evol. Microbiol.">
        <title>The Global Catalogue of Microorganisms (GCM) 10K type strain sequencing project: providing services to taxonomists for standard genome sequencing and annotation.</title>
        <authorList>
            <consortium name="The Broad Institute Genomics Platform"/>
            <consortium name="The Broad Institute Genome Sequencing Center for Infectious Disease"/>
            <person name="Wu L."/>
            <person name="Ma J."/>
        </authorList>
    </citation>
    <scope>NUCLEOTIDE SEQUENCE [LARGE SCALE GENOMIC DNA]</scope>
    <source>
        <strain evidence="4">JCM 3325</strain>
    </source>
</reference>
<organism evidence="3 4">
    <name type="scientific">Actinomadura vinacea</name>
    <dbReference type="NCBI Taxonomy" id="115336"/>
    <lineage>
        <taxon>Bacteria</taxon>
        <taxon>Bacillati</taxon>
        <taxon>Actinomycetota</taxon>
        <taxon>Actinomycetes</taxon>
        <taxon>Streptosporangiales</taxon>
        <taxon>Thermomonosporaceae</taxon>
        <taxon>Actinomadura</taxon>
    </lineage>
</organism>
<keyword evidence="1" id="KW-0472">Membrane</keyword>
<dbReference type="PANTHER" id="PTHR34351:SF1">
    <property type="entry name" value="SLR1927 PROTEIN"/>
    <property type="match status" value="1"/>
</dbReference>
<keyword evidence="1" id="KW-1133">Transmembrane helix</keyword>
<name>A0ABN3JDV1_9ACTN</name>
<feature type="transmembrane region" description="Helical" evidence="1">
    <location>
        <begin position="12"/>
        <end position="30"/>
    </location>
</feature>
<protein>
    <recommendedName>
        <fullName evidence="2">DUF58 domain-containing protein</fullName>
    </recommendedName>
</protein>
<evidence type="ECO:0000256" key="1">
    <source>
        <dbReference type="SAM" id="Phobius"/>
    </source>
</evidence>
<dbReference type="RefSeq" id="WP_344591480.1">
    <property type="nucleotide sequence ID" value="NZ_BAAARW010000016.1"/>
</dbReference>
<evidence type="ECO:0000259" key="2">
    <source>
        <dbReference type="Pfam" id="PF01882"/>
    </source>
</evidence>
<dbReference type="Proteomes" id="UP001501231">
    <property type="component" value="Unassembled WGS sequence"/>
</dbReference>